<organism evidence="1 2">
    <name type="scientific">Aureobasidium vineae</name>
    <dbReference type="NCBI Taxonomy" id="2773715"/>
    <lineage>
        <taxon>Eukaryota</taxon>
        <taxon>Fungi</taxon>
        <taxon>Dikarya</taxon>
        <taxon>Ascomycota</taxon>
        <taxon>Pezizomycotina</taxon>
        <taxon>Dothideomycetes</taxon>
        <taxon>Dothideomycetidae</taxon>
        <taxon>Dothideales</taxon>
        <taxon>Saccotheciaceae</taxon>
        <taxon>Aureobasidium</taxon>
    </lineage>
</organism>
<dbReference type="AlphaFoldDB" id="A0A9N8P7Q9"/>
<name>A0A9N8P7Q9_9PEZI</name>
<protein>
    <submittedName>
        <fullName evidence="1">Uncharacterized protein</fullName>
    </submittedName>
</protein>
<proteinExistence type="predicted"/>
<evidence type="ECO:0000313" key="1">
    <source>
        <dbReference type="EMBL" id="CAD0084891.1"/>
    </source>
</evidence>
<feature type="non-terminal residue" evidence="1">
    <location>
        <position position="161"/>
    </location>
</feature>
<gene>
    <name evidence="1" type="ORF">AWRI4619_LOCUS3458</name>
</gene>
<reference evidence="1" key="1">
    <citation type="submission" date="2020-06" db="EMBL/GenBank/DDBJ databases">
        <authorList>
            <person name="Onetto C."/>
        </authorList>
    </citation>
    <scope>NUCLEOTIDE SEQUENCE</scope>
</reference>
<evidence type="ECO:0000313" key="2">
    <source>
        <dbReference type="Proteomes" id="UP000716446"/>
    </source>
</evidence>
<accession>A0A9N8P7Q9</accession>
<dbReference type="Proteomes" id="UP000716446">
    <property type="component" value="Unassembled WGS sequence"/>
</dbReference>
<dbReference type="EMBL" id="CAIJEN010000004">
    <property type="protein sequence ID" value="CAD0084891.1"/>
    <property type="molecule type" value="Genomic_DNA"/>
</dbReference>
<comment type="caution">
    <text evidence="1">The sequence shown here is derived from an EMBL/GenBank/DDBJ whole genome shotgun (WGS) entry which is preliminary data.</text>
</comment>
<keyword evidence="2" id="KW-1185">Reference proteome</keyword>
<sequence>TMSTFWTKIKTLFCCGQEEEQPPALIIGEPFGFKRVDVNLAGLSEQEPVPVTVSISSDGASQTCRLDRARAHTRALSNTFKSATTNAMSSVGAKGSGYSALANGSTSTMQPLRSEEDHTPHAMKELLPRGTGGLETSSSVGTAIAGCEEEDDGVKSFARIE</sequence>